<dbReference type="Gene3D" id="3.40.50.410">
    <property type="entry name" value="von Willebrand factor, type A domain"/>
    <property type="match status" value="1"/>
</dbReference>
<protein>
    <submittedName>
        <fullName evidence="2">DUF58 domain-containing protein</fullName>
    </submittedName>
</protein>
<keyword evidence="3" id="KW-1185">Reference proteome</keyword>
<dbReference type="EMBL" id="CP076128">
    <property type="protein sequence ID" value="QWG08031.1"/>
    <property type="molecule type" value="Genomic_DNA"/>
</dbReference>
<evidence type="ECO:0000313" key="3">
    <source>
        <dbReference type="Proteomes" id="UP000682802"/>
    </source>
</evidence>
<accession>A0ABX8GXJ6</accession>
<dbReference type="InterPro" id="IPR002035">
    <property type="entry name" value="VWF_A"/>
</dbReference>
<dbReference type="Proteomes" id="UP000682802">
    <property type="component" value="Chromosome 1"/>
</dbReference>
<dbReference type="Pfam" id="PF01882">
    <property type="entry name" value="DUF58"/>
    <property type="match status" value="1"/>
</dbReference>
<gene>
    <name evidence="2" type="ORF">KM029_03595</name>
</gene>
<dbReference type="InterPro" id="IPR002881">
    <property type="entry name" value="DUF58"/>
</dbReference>
<dbReference type="PANTHER" id="PTHR33608:SF7">
    <property type="entry name" value="DUF58 DOMAIN-CONTAINING PROTEIN"/>
    <property type="match status" value="1"/>
</dbReference>
<evidence type="ECO:0000313" key="2">
    <source>
        <dbReference type="EMBL" id="QWG08031.1"/>
    </source>
</evidence>
<dbReference type="RefSeq" id="WP_144075414.1">
    <property type="nucleotide sequence ID" value="NZ_CP076128.1"/>
</dbReference>
<dbReference type="SUPFAM" id="SSF53300">
    <property type="entry name" value="vWA-like"/>
    <property type="match status" value="1"/>
</dbReference>
<sequence>MMQEISFDTIRQYGNIELLAKQMVEGFITGLHKSPYHGFSVEFAEHNLYNPGESTRHIDWKVYARTDKLFTKRYEEETNLRAMIVLDRSLSMYYPDKTYDKMAFSTMAAASIAYMLQKQRDAVGLCTFSDDLEEMTQVKSTRTHLHQIFVKLQQMLEKAPPQGETHIAKVLHQVAETIHKRSLVIIFSDMMGQMGNRDEMFAALQHLKHNNHEVLLFHVADHSTELQLDFPERPFVFVDVETGQKEKLRPSQVKDQYEKTIQDLYHDLNVKCGQYKIDYVEVDSKKDIDQIILPYLIKRQRMR</sequence>
<proteinExistence type="predicted"/>
<organism evidence="2 3">
    <name type="scientific">Flammeovirga kamogawensis</name>
    <dbReference type="NCBI Taxonomy" id="373891"/>
    <lineage>
        <taxon>Bacteria</taxon>
        <taxon>Pseudomonadati</taxon>
        <taxon>Bacteroidota</taxon>
        <taxon>Cytophagia</taxon>
        <taxon>Cytophagales</taxon>
        <taxon>Flammeovirgaceae</taxon>
        <taxon>Flammeovirga</taxon>
    </lineage>
</organism>
<reference evidence="2 3" key="1">
    <citation type="submission" date="2021-05" db="EMBL/GenBank/DDBJ databases">
        <title>Comparative genomic studies on the polysaccharide-degrading batcterial strains of the Flammeovirga genus.</title>
        <authorList>
            <person name="Zewei F."/>
            <person name="Zheng Z."/>
            <person name="Yu L."/>
            <person name="Ruyue G."/>
            <person name="Yanhong M."/>
            <person name="Yuanyuan C."/>
            <person name="Jingyan G."/>
            <person name="Wenjun H."/>
        </authorList>
    </citation>
    <scope>NUCLEOTIDE SEQUENCE [LARGE SCALE GENOMIC DNA]</scope>
    <source>
        <strain evidence="2 3">YS10</strain>
    </source>
</reference>
<evidence type="ECO:0000259" key="1">
    <source>
        <dbReference type="SMART" id="SM00327"/>
    </source>
</evidence>
<name>A0ABX8GXJ6_9BACT</name>
<dbReference type="InterPro" id="IPR036465">
    <property type="entry name" value="vWFA_dom_sf"/>
</dbReference>
<feature type="domain" description="VWFA" evidence="1">
    <location>
        <begin position="79"/>
        <end position="261"/>
    </location>
</feature>
<dbReference type="SMART" id="SM00327">
    <property type="entry name" value="VWA"/>
    <property type="match status" value="1"/>
</dbReference>
<dbReference type="PANTHER" id="PTHR33608">
    <property type="entry name" value="BLL2464 PROTEIN"/>
    <property type="match status" value="1"/>
</dbReference>